<proteinExistence type="inferred from homology"/>
<dbReference type="GO" id="GO:0051117">
    <property type="term" value="F:ATPase binding"/>
    <property type="evidence" value="ECO:0007669"/>
    <property type="project" value="TreeGrafter"/>
</dbReference>
<dbReference type="Proteomes" id="UP000751190">
    <property type="component" value="Unassembled WGS sequence"/>
</dbReference>
<accession>A0A8J5XZA5</accession>
<dbReference type="PANTHER" id="PTHR10381">
    <property type="entry name" value="ATP-DEPENDENT CLP PROTEASE PROTEOLYTIC SUBUNIT"/>
    <property type="match status" value="1"/>
</dbReference>
<evidence type="ECO:0000256" key="5">
    <source>
        <dbReference type="ARBA" id="ARBA00034021"/>
    </source>
</evidence>
<gene>
    <name evidence="8" type="ORF">KFE25_009136</name>
</gene>
<dbReference type="Gene3D" id="3.90.226.10">
    <property type="entry name" value="2-enoyl-CoA Hydratase, Chain A, domain 1"/>
    <property type="match status" value="1"/>
</dbReference>
<dbReference type="CDD" id="cd07017">
    <property type="entry name" value="S14_ClpP_2"/>
    <property type="match status" value="1"/>
</dbReference>
<dbReference type="InterPro" id="IPR029045">
    <property type="entry name" value="ClpP/crotonase-like_dom_sf"/>
</dbReference>
<keyword evidence="2" id="KW-0645">Protease</keyword>
<dbReference type="AlphaFoldDB" id="A0A8J5XZA5"/>
<dbReference type="GO" id="GO:0009368">
    <property type="term" value="C:endopeptidase Clp complex"/>
    <property type="evidence" value="ECO:0007669"/>
    <property type="project" value="TreeGrafter"/>
</dbReference>
<dbReference type="EMBL" id="JAGTXO010000001">
    <property type="protein sequence ID" value="KAG8470715.1"/>
    <property type="molecule type" value="Genomic_DNA"/>
</dbReference>
<evidence type="ECO:0000256" key="7">
    <source>
        <dbReference type="RuleBase" id="RU003567"/>
    </source>
</evidence>
<dbReference type="GO" id="GO:0004176">
    <property type="term" value="F:ATP-dependent peptidase activity"/>
    <property type="evidence" value="ECO:0007669"/>
    <property type="project" value="InterPro"/>
</dbReference>
<keyword evidence="9" id="KW-1185">Reference proteome</keyword>
<evidence type="ECO:0000256" key="2">
    <source>
        <dbReference type="ARBA" id="ARBA00022670"/>
    </source>
</evidence>
<evidence type="ECO:0000313" key="8">
    <source>
        <dbReference type="EMBL" id="KAG8470715.1"/>
    </source>
</evidence>
<keyword evidence="3" id="KW-0378">Hydrolase</keyword>
<dbReference type="InterPro" id="IPR033135">
    <property type="entry name" value="ClpP_His_AS"/>
</dbReference>
<feature type="active site" evidence="6">
    <location>
        <position position="147"/>
    </location>
</feature>
<evidence type="ECO:0000256" key="6">
    <source>
        <dbReference type="PROSITE-ProRule" id="PRU10086"/>
    </source>
</evidence>
<evidence type="ECO:0000256" key="3">
    <source>
        <dbReference type="ARBA" id="ARBA00022801"/>
    </source>
</evidence>
<protein>
    <recommendedName>
        <fullName evidence="7">ATP-dependent Clp protease proteolytic subunit</fullName>
    </recommendedName>
</protein>
<dbReference type="PROSITE" id="PS51257">
    <property type="entry name" value="PROKAR_LIPOPROTEIN"/>
    <property type="match status" value="1"/>
</dbReference>
<comment type="similarity">
    <text evidence="1 7">Belongs to the peptidase S14 family.</text>
</comment>
<dbReference type="InterPro" id="IPR001907">
    <property type="entry name" value="ClpP"/>
</dbReference>
<dbReference type="InterPro" id="IPR023562">
    <property type="entry name" value="ClpP/TepA"/>
</dbReference>
<evidence type="ECO:0000256" key="4">
    <source>
        <dbReference type="ARBA" id="ARBA00022825"/>
    </source>
</evidence>
<dbReference type="PANTHER" id="PTHR10381:SF11">
    <property type="entry name" value="ATP-DEPENDENT CLP PROTEASE PROTEOLYTIC SUBUNIT, MITOCHONDRIAL"/>
    <property type="match status" value="1"/>
</dbReference>
<dbReference type="PROSITE" id="PS00382">
    <property type="entry name" value="CLP_PROTEASE_HIS"/>
    <property type="match status" value="1"/>
</dbReference>
<keyword evidence="4" id="KW-0720">Serine protease</keyword>
<dbReference type="OrthoDB" id="2017408at2759"/>
<comment type="catalytic activity">
    <reaction evidence="5 6">
        <text>Hydrolysis of proteins to small peptides in the presence of ATP and magnesium. alpha-casein is the usual test substrate. In the absence of ATP, only oligopeptides shorter than five residues are hydrolyzed (such as succinyl-Leu-Tyr-|-NHMec, and Leu-Tyr-Leu-|-Tyr-Trp, in which cleavage of the -Tyr-|-Leu- and -Tyr-|-Trp bonds also occurs).</text>
        <dbReference type="EC" id="3.4.21.92"/>
    </reaction>
</comment>
<comment type="caution">
    <text evidence="8">The sequence shown here is derived from an EMBL/GenBank/DDBJ whole genome shotgun (WGS) entry which is preliminary data.</text>
</comment>
<dbReference type="PRINTS" id="PR00127">
    <property type="entry name" value="CLPPROTEASEP"/>
</dbReference>
<sequence>MARVWRGIMRGVLPSGVLAYGTYACASRMEQKRPSQPKSANELFYETLPRQRAIYLSGPIDDVSAKLVIGQLLALEFDQPGEPITLFVTSRGGKVYSGLGIIDMMNLISSPVRTVCVGHCESMGAMILAAGEPGQRFALPHARIMLHQPFARLGDVKRTAEDVRLHADELCKTRATLLELITRATGRSTKEVEFVFDKDSYFTATEARDIGVIDRIAEHLHDIEPRASVQLAAKGDADAESASASIVAADAHCHAASPA</sequence>
<evidence type="ECO:0000256" key="1">
    <source>
        <dbReference type="ARBA" id="ARBA00007039"/>
    </source>
</evidence>
<dbReference type="Pfam" id="PF00574">
    <property type="entry name" value="CLP_protease"/>
    <property type="match status" value="1"/>
</dbReference>
<dbReference type="SUPFAM" id="SSF52096">
    <property type="entry name" value="ClpP/crotonase"/>
    <property type="match status" value="1"/>
</dbReference>
<dbReference type="GO" id="GO:0004252">
    <property type="term" value="F:serine-type endopeptidase activity"/>
    <property type="evidence" value="ECO:0007669"/>
    <property type="project" value="UniProtKB-EC"/>
</dbReference>
<dbReference type="GO" id="GO:0006515">
    <property type="term" value="P:protein quality control for misfolded or incompletely synthesized proteins"/>
    <property type="evidence" value="ECO:0007669"/>
    <property type="project" value="TreeGrafter"/>
</dbReference>
<reference evidence="8" key="1">
    <citation type="submission" date="2021-05" db="EMBL/GenBank/DDBJ databases">
        <title>The genome of the haptophyte Pavlova lutheri (Diacronema luteri, Pavlovales) - a model for lipid biosynthesis in eukaryotic algae.</title>
        <authorList>
            <person name="Hulatt C.J."/>
            <person name="Posewitz M.C."/>
        </authorList>
    </citation>
    <scope>NUCLEOTIDE SEQUENCE</scope>
    <source>
        <strain evidence="8">NIVA-4/92</strain>
    </source>
</reference>
<organism evidence="8 9">
    <name type="scientific">Diacronema lutheri</name>
    <name type="common">Unicellular marine alga</name>
    <name type="synonym">Monochrysis lutheri</name>
    <dbReference type="NCBI Taxonomy" id="2081491"/>
    <lineage>
        <taxon>Eukaryota</taxon>
        <taxon>Haptista</taxon>
        <taxon>Haptophyta</taxon>
        <taxon>Pavlovophyceae</taxon>
        <taxon>Pavlovales</taxon>
        <taxon>Pavlovaceae</taxon>
        <taxon>Diacronema</taxon>
    </lineage>
</organism>
<name>A0A8J5XZA5_DIALT</name>
<evidence type="ECO:0000313" key="9">
    <source>
        <dbReference type="Proteomes" id="UP000751190"/>
    </source>
</evidence>